<name>A0A4Z2GNN7_9TELE</name>
<keyword evidence="3" id="KW-1185">Reference proteome</keyword>
<gene>
    <name evidence="2" type="ORF">EYF80_034612</name>
</gene>
<proteinExistence type="predicted"/>
<evidence type="ECO:0000313" key="2">
    <source>
        <dbReference type="EMBL" id="TNN55167.1"/>
    </source>
</evidence>
<evidence type="ECO:0000256" key="1">
    <source>
        <dbReference type="SAM" id="MobiDB-lite"/>
    </source>
</evidence>
<evidence type="ECO:0000313" key="3">
    <source>
        <dbReference type="Proteomes" id="UP000314294"/>
    </source>
</evidence>
<feature type="region of interest" description="Disordered" evidence="1">
    <location>
        <begin position="51"/>
        <end position="72"/>
    </location>
</feature>
<sequence length="158" mass="17430">MSVLGVDCTMSFDFLLPSPRCRGVVSATQHDGGARRDTVELNAPRPLQSELERTERGSNVRIPVGHDSTHDEPARFHRVEGRIQPVRGPVGTLYVIGGALKMSALVMNRMMCEEQQENSHVLFWDTDSISNQTIGCKEAKAPHGETPASIETEVEYVV</sequence>
<organism evidence="2 3">
    <name type="scientific">Liparis tanakae</name>
    <name type="common">Tanaka's snailfish</name>
    <dbReference type="NCBI Taxonomy" id="230148"/>
    <lineage>
        <taxon>Eukaryota</taxon>
        <taxon>Metazoa</taxon>
        <taxon>Chordata</taxon>
        <taxon>Craniata</taxon>
        <taxon>Vertebrata</taxon>
        <taxon>Euteleostomi</taxon>
        <taxon>Actinopterygii</taxon>
        <taxon>Neopterygii</taxon>
        <taxon>Teleostei</taxon>
        <taxon>Neoteleostei</taxon>
        <taxon>Acanthomorphata</taxon>
        <taxon>Eupercaria</taxon>
        <taxon>Perciformes</taxon>
        <taxon>Cottioidei</taxon>
        <taxon>Cottales</taxon>
        <taxon>Liparidae</taxon>
        <taxon>Liparis</taxon>
    </lineage>
</organism>
<dbReference type="Proteomes" id="UP000314294">
    <property type="component" value="Unassembled WGS sequence"/>
</dbReference>
<reference evidence="2 3" key="1">
    <citation type="submission" date="2019-03" db="EMBL/GenBank/DDBJ databases">
        <title>First draft genome of Liparis tanakae, snailfish: a comprehensive survey of snailfish specific genes.</title>
        <authorList>
            <person name="Kim W."/>
            <person name="Song I."/>
            <person name="Jeong J.-H."/>
            <person name="Kim D."/>
            <person name="Kim S."/>
            <person name="Ryu S."/>
            <person name="Song J.Y."/>
            <person name="Lee S.K."/>
        </authorList>
    </citation>
    <scope>NUCLEOTIDE SEQUENCE [LARGE SCALE GENOMIC DNA]</scope>
    <source>
        <tissue evidence="2">Muscle</tissue>
    </source>
</reference>
<dbReference type="AlphaFoldDB" id="A0A4Z2GNN7"/>
<accession>A0A4Z2GNN7</accession>
<protein>
    <submittedName>
        <fullName evidence="2">Uncharacterized protein</fullName>
    </submittedName>
</protein>
<dbReference type="EMBL" id="SRLO01000463">
    <property type="protein sequence ID" value="TNN55167.1"/>
    <property type="molecule type" value="Genomic_DNA"/>
</dbReference>
<comment type="caution">
    <text evidence="2">The sequence shown here is derived from an EMBL/GenBank/DDBJ whole genome shotgun (WGS) entry which is preliminary data.</text>
</comment>